<dbReference type="Pfam" id="PF03006">
    <property type="entry name" value="HlyIII"/>
    <property type="match status" value="1"/>
</dbReference>
<proteinExistence type="predicted"/>
<reference evidence="6 7" key="1">
    <citation type="submission" date="2024-02" db="EMBL/GenBank/DDBJ databases">
        <title>Discinaceae phylogenomics.</title>
        <authorList>
            <person name="Dirks A.C."/>
            <person name="James T.Y."/>
        </authorList>
    </citation>
    <scope>NUCLEOTIDE SEQUENCE [LARGE SCALE GENOMIC DNA]</scope>
    <source>
        <strain evidence="6 7">ACD0624</strain>
    </source>
</reference>
<evidence type="ECO:0000256" key="1">
    <source>
        <dbReference type="ARBA" id="ARBA00004141"/>
    </source>
</evidence>
<evidence type="ECO:0000256" key="4">
    <source>
        <dbReference type="ARBA" id="ARBA00023136"/>
    </source>
</evidence>
<organism evidence="6 7">
    <name type="scientific">Discina gigas</name>
    <dbReference type="NCBI Taxonomy" id="1032678"/>
    <lineage>
        <taxon>Eukaryota</taxon>
        <taxon>Fungi</taxon>
        <taxon>Dikarya</taxon>
        <taxon>Ascomycota</taxon>
        <taxon>Pezizomycotina</taxon>
        <taxon>Pezizomycetes</taxon>
        <taxon>Pezizales</taxon>
        <taxon>Discinaceae</taxon>
        <taxon>Discina</taxon>
    </lineage>
</organism>
<gene>
    <name evidence="6" type="primary">IZH3</name>
    <name evidence="6" type="ORF">Q9L58_007551</name>
</gene>
<comment type="subcellular location">
    <subcellularLocation>
        <location evidence="1">Membrane</location>
        <topology evidence="1">Multi-pass membrane protein</topology>
    </subcellularLocation>
</comment>
<evidence type="ECO:0000256" key="5">
    <source>
        <dbReference type="SAM" id="Phobius"/>
    </source>
</evidence>
<feature type="transmembrane region" description="Helical" evidence="5">
    <location>
        <begin position="334"/>
        <end position="353"/>
    </location>
</feature>
<keyword evidence="4 5" id="KW-0472">Membrane</keyword>
<feature type="transmembrane region" description="Helical" evidence="5">
    <location>
        <begin position="434"/>
        <end position="454"/>
    </location>
</feature>
<evidence type="ECO:0000256" key="2">
    <source>
        <dbReference type="ARBA" id="ARBA00022692"/>
    </source>
</evidence>
<dbReference type="EMBL" id="JBBBZM010000122">
    <property type="protein sequence ID" value="KAL0633519.1"/>
    <property type="molecule type" value="Genomic_DNA"/>
</dbReference>
<dbReference type="Proteomes" id="UP001447188">
    <property type="component" value="Unassembled WGS sequence"/>
</dbReference>
<comment type="caution">
    <text evidence="6">The sequence shown here is derived from an EMBL/GenBank/DDBJ whole genome shotgun (WGS) entry which is preliminary data.</text>
</comment>
<feature type="transmembrane region" description="Helical" evidence="5">
    <location>
        <begin position="306"/>
        <end position="327"/>
    </location>
</feature>
<feature type="transmembrane region" description="Helical" evidence="5">
    <location>
        <begin position="234"/>
        <end position="255"/>
    </location>
</feature>
<keyword evidence="3 5" id="KW-1133">Transmembrane helix</keyword>
<feature type="transmembrane region" description="Helical" evidence="5">
    <location>
        <begin position="392"/>
        <end position="414"/>
    </location>
</feature>
<dbReference type="PANTHER" id="PTHR20855">
    <property type="entry name" value="ADIPOR/PROGESTIN RECEPTOR-RELATED"/>
    <property type="match status" value="1"/>
</dbReference>
<dbReference type="InterPro" id="IPR004254">
    <property type="entry name" value="AdipoR/HlyIII-related"/>
</dbReference>
<sequence>MPGCTSSTSLVDDWDSFDQKRPTYRRNRRHSSHHARHFSTDLLDDEILLVKVDLFLSELERRLDFLEEYGNGKLDEGIERAYQTLQAVREGCGKVGGEVIDEGKRRARVIVEVLESSYHEVLEAKDSLPAKVNAGVRFLEELLGDFETQAHAGMDRGVDRAVRGVEAVIDAKDKLAESIERAIKAARERRLITYEELPFPWRVNPYILRGYRFTETKLECVHSAFALNNETCNIWTHGLGFVLVLAIALHFYPTSQIFSYHTTADKFINGLFFLAAAKALACSTIWHTFSSISHQTTMERFACVDYSGISMLIAASIMTTEYTAFYVEPISRSIYMGITLVFGIAGVILPWKPVFNRADMRVWRVIFYLTLGATGTIPMIQLLLTRGLTWTFLFYLPVVKSIAVYLAGALIYAMQVPERWYPGFFDWFGGSHNIWHVCVLGGILFHWHAMHDLFQKAFLL</sequence>
<accession>A0ABR3GC33</accession>
<evidence type="ECO:0000256" key="3">
    <source>
        <dbReference type="ARBA" id="ARBA00022989"/>
    </source>
</evidence>
<feature type="transmembrane region" description="Helical" evidence="5">
    <location>
        <begin position="365"/>
        <end position="385"/>
    </location>
</feature>
<name>A0ABR3GC33_9PEZI</name>
<keyword evidence="2 5" id="KW-0812">Transmembrane</keyword>
<evidence type="ECO:0000313" key="7">
    <source>
        <dbReference type="Proteomes" id="UP001447188"/>
    </source>
</evidence>
<feature type="transmembrane region" description="Helical" evidence="5">
    <location>
        <begin position="267"/>
        <end position="286"/>
    </location>
</feature>
<dbReference type="PANTHER" id="PTHR20855:SF97">
    <property type="entry name" value="ADIPOR-LIKE RECEPTOR IZH3-RELATED"/>
    <property type="match status" value="1"/>
</dbReference>
<evidence type="ECO:0000313" key="6">
    <source>
        <dbReference type="EMBL" id="KAL0633519.1"/>
    </source>
</evidence>
<protein>
    <submittedName>
        <fullName evidence="6">Inc metabolism membrane protein</fullName>
    </submittedName>
</protein>
<keyword evidence="7" id="KW-1185">Reference proteome</keyword>